<dbReference type="Proteomes" id="UP000076532">
    <property type="component" value="Unassembled WGS sequence"/>
</dbReference>
<dbReference type="OrthoDB" id="10251508at2759"/>
<dbReference type="InterPro" id="IPR013702">
    <property type="entry name" value="FIST_domain_N"/>
</dbReference>
<evidence type="ECO:0000313" key="2">
    <source>
        <dbReference type="EMBL" id="KZP26349.1"/>
    </source>
</evidence>
<protein>
    <recommendedName>
        <fullName evidence="1">FIST domain-containing protein</fullName>
    </recommendedName>
</protein>
<name>A0A166PQX7_9AGAM</name>
<sequence>MALHTSTILARNPATIISHLMRLQSTYKEQSLFFCLSANAPDLQNLVSRLTSFSAQTTGCLSAPLGEIHEELISCSLAVFEKAGATQFRSTLAGRAAPQVGRWHAFRERGGVAPQQPLEVEDFGEEGMDWDTVWDRSAKKTMLPPELQKLSPDDVNSVLFLSDGAPEGLTNALSSFPHATKLGLLASSTPFITGRPVTLFHNGDVHSSGAVGLALTGPGTRKQTSSVDFPGLHAITPTLTVTRSEGNLVNTIDDSNPSRLLLAAIQKHGIQSVASFKDAEFYLGAFRGDQLSQVYRITSGDPSRGTIALESHAAPIAGTRVQLYHRAEVPTFSAIPGKYASSKSSTSRRLGFLASSADMPPTPLDPVVDAGAARDVTLLPAFLGASENGFILSRSWDKQTAQETAEVAWKGTVSGGLGGLEWL</sequence>
<dbReference type="Pfam" id="PF08495">
    <property type="entry name" value="FIST"/>
    <property type="match status" value="1"/>
</dbReference>
<proteinExistence type="predicted"/>
<feature type="domain" description="FIST" evidence="1">
    <location>
        <begin position="33"/>
        <end position="254"/>
    </location>
</feature>
<evidence type="ECO:0000313" key="3">
    <source>
        <dbReference type="Proteomes" id="UP000076532"/>
    </source>
</evidence>
<dbReference type="EMBL" id="KV417515">
    <property type="protein sequence ID" value="KZP26349.1"/>
    <property type="molecule type" value="Genomic_DNA"/>
</dbReference>
<evidence type="ECO:0000259" key="1">
    <source>
        <dbReference type="Pfam" id="PF08495"/>
    </source>
</evidence>
<reference evidence="2 3" key="1">
    <citation type="journal article" date="2016" name="Mol. Biol. Evol.">
        <title>Comparative Genomics of Early-Diverging Mushroom-Forming Fungi Provides Insights into the Origins of Lignocellulose Decay Capabilities.</title>
        <authorList>
            <person name="Nagy L.G."/>
            <person name="Riley R."/>
            <person name="Tritt A."/>
            <person name="Adam C."/>
            <person name="Daum C."/>
            <person name="Floudas D."/>
            <person name="Sun H."/>
            <person name="Yadav J.S."/>
            <person name="Pangilinan J."/>
            <person name="Larsson K.H."/>
            <person name="Matsuura K."/>
            <person name="Barry K."/>
            <person name="Labutti K."/>
            <person name="Kuo R."/>
            <person name="Ohm R.A."/>
            <person name="Bhattacharya S.S."/>
            <person name="Shirouzu T."/>
            <person name="Yoshinaga Y."/>
            <person name="Martin F.M."/>
            <person name="Grigoriev I.V."/>
            <person name="Hibbett D.S."/>
        </authorList>
    </citation>
    <scope>NUCLEOTIDE SEQUENCE [LARGE SCALE GENOMIC DNA]</scope>
    <source>
        <strain evidence="2 3">CBS 109695</strain>
    </source>
</reference>
<keyword evidence="3" id="KW-1185">Reference proteome</keyword>
<gene>
    <name evidence="2" type="ORF">FIBSPDRAFT_782276</name>
</gene>
<organism evidence="2 3">
    <name type="scientific">Athelia psychrophila</name>
    <dbReference type="NCBI Taxonomy" id="1759441"/>
    <lineage>
        <taxon>Eukaryota</taxon>
        <taxon>Fungi</taxon>
        <taxon>Dikarya</taxon>
        <taxon>Basidiomycota</taxon>
        <taxon>Agaricomycotina</taxon>
        <taxon>Agaricomycetes</taxon>
        <taxon>Agaricomycetidae</taxon>
        <taxon>Atheliales</taxon>
        <taxon>Atheliaceae</taxon>
        <taxon>Athelia</taxon>
    </lineage>
</organism>
<accession>A0A166PQX7</accession>
<dbReference type="AlphaFoldDB" id="A0A166PQX7"/>